<evidence type="ECO:0000256" key="1">
    <source>
        <dbReference type="SAM" id="MobiDB-lite"/>
    </source>
</evidence>
<evidence type="ECO:0000313" key="3">
    <source>
        <dbReference type="EMBL" id="CAB4623262.1"/>
    </source>
</evidence>
<feature type="region of interest" description="Disordered" evidence="1">
    <location>
        <begin position="27"/>
        <end position="51"/>
    </location>
</feature>
<gene>
    <name evidence="3" type="ORF">UFOPK1835_01964</name>
</gene>
<feature type="domain" description="Peptidoglycan binding-like" evidence="2">
    <location>
        <begin position="57"/>
        <end position="112"/>
    </location>
</feature>
<reference evidence="3" key="1">
    <citation type="submission" date="2020-05" db="EMBL/GenBank/DDBJ databases">
        <authorList>
            <person name="Chiriac C."/>
            <person name="Salcher M."/>
            <person name="Ghai R."/>
            <person name="Kavagutti S V."/>
        </authorList>
    </citation>
    <scope>NUCLEOTIDE SEQUENCE</scope>
</reference>
<evidence type="ECO:0000259" key="2">
    <source>
        <dbReference type="Pfam" id="PF01471"/>
    </source>
</evidence>
<dbReference type="EMBL" id="CAEZUP010000122">
    <property type="protein sequence ID" value="CAB4623262.1"/>
    <property type="molecule type" value="Genomic_DNA"/>
</dbReference>
<protein>
    <submittedName>
        <fullName evidence="3">Unannotated protein</fullName>
    </submittedName>
</protein>
<dbReference type="Pfam" id="PF01471">
    <property type="entry name" value="PG_binding_1"/>
    <property type="match status" value="1"/>
</dbReference>
<sequence length="229" mass="22461">MNSATPRRIVGVLALSLALVAGAAACSSGSKSDSTSTTTAASAPSTSGVKPVSTLTKADVIQLQEWLDTVGCDVGNNDGVIGPMTIASIKAFQKGAGLNVDGTYGPKTKAALAADAQAKKKICTLPAPTPAPVGPTGATAACTTAAITSGVSAGLGQGTTAKLDGFGCDAGWAYAYATLTPPAGSDAPSIGVTEVLAARDGKWVAQDRGVVCQAGKMPADIYNGGCLSN</sequence>
<proteinExistence type="predicted"/>
<organism evidence="3">
    <name type="scientific">freshwater metagenome</name>
    <dbReference type="NCBI Taxonomy" id="449393"/>
    <lineage>
        <taxon>unclassified sequences</taxon>
        <taxon>metagenomes</taxon>
        <taxon>ecological metagenomes</taxon>
    </lineage>
</organism>
<feature type="compositionally biased region" description="Low complexity" evidence="1">
    <location>
        <begin position="27"/>
        <end position="49"/>
    </location>
</feature>
<dbReference type="Gene3D" id="1.10.101.10">
    <property type="entry name" value="PGBD-like superfamily/PGBD"/>
    <property type="match status" value="1"/>
</dbReference>
<name>A0A6J6I9N7_9ZZZZ</name>
<dbReference type="PROSITE" id="PS51257">
    <property type="entry name" value="PROKAR_LIPOPROTEIN"/>
    <property type="match status" value="1"/>
</dbReference>
<dbReference type="InterPro" id="IPR036365">
    <property type="entry name" value="PGBD-like_sf"/>
</dbReference>
<dbReference type="AlphaFoldDB" id="A0A6J6I9N7"/>
<accession>A0A6J6I9N7</accession>
<dbReference type="InterPro" id="IPR036366">
    <property type="entry name" value="PGBDSf"/>
</dbReference>
<dbReference type="SUPFAM" id="SSF47090">
    <property type="entry name" value="PGBD-like"/>
    <property type="match status" value="1"/>
</dbReference>
<dbReference type="InterPro" id="IPR002477">
    <property type="entry name" value="Peptidoglycan-bd-like"/>
</dbReference>